<sequence>MRFPLVSWLSLVLCYCRYLSFQILVVSGFCLENQQSLLLQLKNELTIDHAYSKKLVFWNQSSDCCHWIGVICDKEGQVKGLDLSQACISGGLDNSSSLFNLQSLQILNLALNNFNCVIPSALIKLKNLNYLNLSTAGFVGEIPIEISHLTRLVTLDISTPDSYLISMDEDIRLHIPNLQKLVQKLTKLRQLYLDRVSVSAKGEEWCKALLTLPHLQELSMKSCDLSGPIDSSLARLKHLSVIRLDYNNFSSPVPEFFADFTNLTILHLSYCWLSGIFPQKIFQLVPLISIDISFNIGLLGSFPGFPPNGSLQTLVIRNTSFCGALPDSISNLSQLSILDLSTCQFQGTLPNSISQLSELTYLDLSFNNFTGPIPSPAYLQNLDRIDLSLNSLNGSIPSSLFELPLLQNVDLSFNNFEGPVPESIFQLRKLCTLKLSSNKFNGSMLLNKFLALRNLTVLELSYNNLLISVNDTDAHISSFPDMTRLQLASCKMRTIPSFLRHQSTLMYLDLSDNQIEGKIPNWIWKLDYLAVLNISNNFLTDLEGPLQNLSSNLLILDLHSNQLQGPIPVSLISANAIYLDYSSNNFNSVIPSDIGDKHPEIISLSFSSNRIHGSIPESICNLKDLEALDLSNNFLTGTIPKCLVAMNGTLSVLNLMRNKLSGSIDTFPGPCSLRILQLNGNLLQGKLPKYLATCNMLEVLDIGNNQIDDEFPCWLESIPTLRVLILRSNQLNGSFQCPVTNASWSQLQIIDLASNSITGTIPSAFFKSWNTMMADKNDEKLTNLQFLIPNLGQNYYQQRITVTSKGLQLELVKIPTAYTSVDLSCNKLKGPIPEDIGQLQALHNLNLSHNALWGHIPSSSGNMKQLESLDLSSNSLSGEIPIQLASLSFLSVLNLSFNELVGRIPTGSQLQLFEAASYKGNKGLCGPPLIQNCSYDRVPPPSRISHSDASSTNWKIISAELGFTFGIGMVILPIIFWKRWRLMFSEFLDRILYDIFPQLDFVQEKHGGQSYRTLRWKPY</sequence>
<evidence type="ECO:0000313" key="2">
    <source>
        <dbReference type="Proteomes" id="UP000828941"/>
    </source>
</evidence>
<protein>
    <submittedName>
        <fullName evidence="1">Uncharacterized protein</fullName>
    </submittedName>
</protein>
<reference evidence="1 2" key="1">
    <citation type="journal article" date="2022" name="DNA Res.">
        <title>Chromosomal-level genome assembly of the orchid tree Bauhinia variegata (Leguminosae; Cercidoideae) supports the allotetraploid origin hypothesis of Bauhinia.</title>
        <authorList>
            <person name="Zhong Y."/>
            <person name="Chen Y."/>
            <person name="Zheng D."/>
            <person name="Pang J."/>
            <person name="Liu Y."/>
            <person name="Luo S."/>
            <person name="Meng S."/>
            <person name="Qian L."/>
            <person name="Wei D."/>
            <person name="Dai S."/>
            <person name="Zhou R."/>
        </authorList>
    </citation>
    <scope>NUCLEOTIDE SEQUENCE [LARGE SCALE GENOMIC DNA]</scope>
    <source>
        <strain evidence="1">BV-YZ2020</strain>
    </source>
</reference>
<comment type="caution">
    <text evidence="1">The sequence shown here is derived from an EMBL/GenBank/DDBJ whole genome shotgun (WGS) entry which is preliminary data.</text>
</comment>
<evidence type="ECO:0000313" key="1">
    <source>
        <dbReference type="EMBL" id="KAI4353399.1"/>
    </source>
</evidence>
<name>A0ACB9PX61_BAUVA</name>
<gene>
    <name evidence="1" type="ORF">L6164_002352</name>
</gene>
<dbReference type="EMBL" id="CM039427">
    <property type="protein sequence ID" value="KAI4353399.1"/>
    <property type="molecule type" value="Genomic_DNA"/>
</dbReference>
<organism evidence="1 2">
    <name type="scientific">Bauhinia variegata</name>
    <name type="common">Purple orchid tree</name>
    <name type="synonym">Phanera variegata</name>
    <dbReference type="NCBI Taxonomy" id="167791"/>
    <lineage>
        <taxon>Eukaryota</taxon>
        <taxon>Viridiplantae</taxon>
        <taxon>Streptophyta</taxon>
        <taxon>Embryophyta</taxon>
        <taxon>Tracheophyta</taxon>
        <taxon>Spermatophyta</taxon>
        <taxon>Magnoliopsida</taxon>
        <taxon>eudicotyledons</taxon>
        <taxon>Gunneridae</taxon>
        <taxon>Pentapetalae</taxon>
        <taxon>rosids</taxon>
        <taxon>fabids</taxon>
        <taxon>Fabales</taxon>
        <taxon>Fabaceae</taxon>
        <taxon>Cercidoideae</taxon>
        <taxon>Cercideae</taxon>
        <taxon>Bauhiniinae</taxon>
        <taxon>Bauhinia</taxon>
    </lineage>
</organism>
<proteinExistence type="predicted"/>
<accession>A0ACB9PX61</accession>
<keyword evidence="2" id="KW-1185">Reference proteome</keyword>
<dbReference type="Proteomes" id="UP000828941">
    <property type="component" value="Chromosome 2"/>
</dbReference>